<dbReference type="InParanoid" id="G4TY85"/>
<reference evidence="1 2" key="1">
    <citation type="journal article" date="2011" name="PLoS Pathog.">
        <title>Endophytic Life Strategies Decoded by Genome and Transcriptome Analyses of the Mutualistic Root Symbiont Piriformospora indica.</title>
        <authorList>
            <person name="Zuccaro A."/>
            <person name="Lahrmann U."/>
            <person name="Guldener U."/>
            <person name="Langen G."/>
            <person name="Pfiffi S."/>
            <person name="Biedenkopf D."/>
            <person name="Wong P."/>
            <person name="Samans B."/>
            <person name="Grimm C."/>
            <person name="Basiewicz M."/>
            <person name="Murat C."/>
            <person name="Martin F."/>
            <person name="Kogel K.H."/>
        </authorList>
    </citation>
    <scope>NUCLEOTIDE SEQUENCE [LARGE SCALE GENOMIC DNA]</scope>
    <source>
        <strain evidence="1 2">DSM 11827</strain>
    </source>
</reference>
<dbReference type="AlphaFoldDB" id="G4TY85"/>
<dbReference type="Proteomes" id="UP000007148">
    <property type="component" value="Unassembled WGS sequence"/>
</dbReference>
<dbReference type="EMBL" id="CAFZ01000677">
    <property type="protein sequence ID" value="CCA76278.1"/>
    <property type="molecule type" value="Genomic_DNA"/>
</dbReference>
<comment type="caution">
    <text evidence="1">The sequence shown here is derived from an EMBL/GenBank/DDBJ whole genome shotgun (WGS) entry which is preliminary data.</text>
</comment>
<evidence type="ECO:0000313" key="1">
    <source>
        <dbReference type="EMBL" id="CCA76278.1"/>
    </source>
</evidence>
<protein>
    <submittedName>
        <fullName evidence="1">Uncharacterized protein</fullName>
    </submittedName>
</protein>
<accession>G4TY85</accession>
<name>G4TY85_SERID</name>
<sequence>MRPRINGINTCLDNDTSAYIDVITGGLNQS</sequence>
<dbReference type="HOGENOM" id="CLU_3406546_0_0_1"/>
<keyword evidence="2" id="KW-1185">Reference proteome</keyword>
<evidence type="ECO:0000313" key="2">
    <source>
        <dbReference type="Proteomes" id="UP000007148"/>
    </source>
</evidence>
<proteinExistence type="predicted"/>
<organism evidence="1 2">
    <name type="scientific">Serendipita indica (strain DSM 11827)</name>
    <name type="common">Root endophyte fungus</name>
    <name type="synonym">Piriformospora indica</name>
    <dbReference type="NCBI Taxonomy" id="1109443"/>
    <lineage>
        <taxon>Eukaryota</taxon>
        <taxon>Fungi</taxon>
        <taxon>Dikarya</taxon>
        <taxon>Basidiomycota</taxon>
        <taxon>Agaricomycotina</taxon>
        <taxon>Agaricomycetes</taxon>
        <taxon>Sebacinales</taxon>
        <taxon>Serendipitaceae</taxon>
        <taxon>Serendipita</taxon>
    </lineage>
</organism>
<gene>
    <name evidence="1" type="ORF">PIIN_10273</name>
</gene>